<dbReference type="EMBL" id="LS398110">
    <property type="protein sequence ID" value="SPP95267.1"/>
    <property type="molecule type" value="Genomic_DNA"/>
</dbReference>
<accession>A0A2U3Q1J0</accession>
<dbReference type="Proteomes" id="UP000669317">
    <property type="component" value="Unassembled WGS sequence"/>
</dbReference>
<evidence type="ECO:0000256" key="1">
    <source>
        <dbReference type="ARBA" id="ARBA00022553"/>
    </source>
</evidence>
<sequence>MSVPSVISVLDDDPYVRAAINNLLKSRGYNVHTFASAHEFLASADSHGTSCVIADVQMPVTSGIDLLTQMRAQGSATPFILITAFPDESVRVRAHKAGATCFLDKPFNASDLMKCLEVALAAGDESTQ</sequence>
<evidence type="ECO:0000313" key="6">
    <source>
        <dbReference type="Proteomes" id="UP000246085"/>
    </source>
</evidence>
<organism evidence="5 6">
    <name type="scientific">Bradyrhizobium vignae</name>
    <dbReference type="NCBI Taxonomy" id="1549949"/>
    <lineage>
        <taxon>Bacteria</taxon>
        <taxon>Pseudomonadati</taxon>
        <taxon>Pseudomonadota</taxon>
        <taxon>Alphaproteobacteria</taxon>
        <taxon>Hyphomicrobiales</taxon>
        <taxon>Nitrobacteraceae</taxon>
        <taxon>Bradyrhizobium</taxon>
    </lineage>
</organism>
<dbReference type="PANTHER" id="PTHR44591">
    <property type="entry name" value="STRESS RESPONSE REGULATOR PROTEIN 1"/>
    <property type="match status" value="1"/>
</dbReference>
<gene>
    <name evidence="5" type="ORF">BRAD3257_4267</name>
    <name evidence="4" type="ORF">JWS04_31990</name>
</gene>
<evidence type="ECO:0000256" key="2">
    <source>
        <dbReference type="PROSITE-ProRule" id="PRU00169"/>
    </source>
</evidence>
<dbReference type="Proteomes" id="UP000246085">
    <property type="component" value="Chromosome BRAD3257"/>
</dbReference>
<dbReference type="PROSITE" id="PS50110">
    <property type="entry name" value="RESPONSE_REGULATORY"/>
    <property type="match status" value="1"/>
</dbReference>
<proteinExistence type="predicted"/>
<dbReference type="InterPro" id="IPR050595">
    <property type="entry name" value="Bact_response_regulator"/>
</dbReference>
<dbReference type="InterPro" id="IPR011006">
    <property type="entry name" value="CheY-like_superfamily"/>
</dbReference>
<feature type="domain" description="Response regulatory" evidence="3">
    <location>
        <begin position="6"/>
        <end position="120"/>
    </location>
</feature>
<dbReference type="InterPro" id="IPR001789">
    <property type="entry name" value="Sig_transdc_resp-reg_receiver"/>
</dbReference>
<dbReference type="OrthoDB" id="9782655at2"/>
<protein>
    <submittedName>
        <fullName evidence="4 5">Response regulator</fullName>
    </submittedName>
</protein>
<feature type="modified residue" description="4-aspartylphosphate" evidence="2">
    <location>
        <position position="55"/>
    </location>
</feature>
<dbReference type="KEGG" id="bvz:BRAD3257_4267"/>
<name>A0A2U3Q1J0_9BRAD</name>
<dbReference type="PANTHER" id="PTHR44591:SF25">
    <property type="entry name" value="CHEMOTAXIS TWO-COMPONENT RESPONSE REGULATOR"/>
    <property type="match status" value="1"/>
</dbReference>
<reference evidence="4 7" key="2">
    <citation type="submission" date="2021-03" db="EMBL/GenBank/DDBJ databases">
        <title>Genome Sequence of Bradyrhizobium vignae strain ISRA400.</title>
        <authorList>
            <person name="Tisa L.S."/>
            <person name="Svistoonoff S."/>
            <person name="Hocher V."/>
            <person name="Fall S."/>
            <person name="Zaiya A."/>
            <person name="Naing D."/>
            <person name="Niang N."/>
            <person name="Diouf A."/>
            <person name="Dasylva M.C."/>
            <person name="Toure O."/>
            <person name="Gueye M."/>
            <person name="Gully D."/>
            <person name="Tisseyre P."/>
            <person name="Simpson S."/>
            <person name="Morris K."/>
            <person name="Thomas W.K."/>
        </authorList>
    </citation>
    <scope>NUCLEOTIDE SEQUENCE [LARGE SCALE GENOMIC DNA]</scope>
    <source>
        <strain evidence="4 7">ISRA400</strain>
    </source>
</reference>
<evidence type="ECO:0000313" key="4">
    <source>
        <dbReference type="EMBL" id="MBP0115606.1"/>
    </source>
</evidence>
<dbReference type="SUPFAM" id="SSF52172">
    <property type="entry name" value="CheY-like"/>
    <property type="match status" value="1"/>
</dbReference>
<dbReference type="GO" id="GO:0000160">
    <property type="term" value="P:phosphorelay signal transduction system"/>
    <property type="evidence" value="ECO:0007669"/>
    <property type="project" value="InterPro"/>
</dbReference>
<dbReference type="EMBL" id="JAGIKT010000090">
    <property type="protein sequence ID" value="MBP0115606.1"/>
    <property type="molecule type" value="Genomic_DNA"/>
</dbReference>
<dbReference type="RefSeq" id="WP_122403111.1">
    <property type="nucleotide sequence ID" value="NZ_JAGIKT010000090.1"/>
</dbReference>
<dbReference type="Pfam" id="PF00072">
    <property type="entry name" value="Response_reg"/>
    <property type="match status" value="1"/>
</dbReference>
<dbReference type="Gene3D" id="3.40.50.2300">
    <property type="match status" value="1"/>
</dbReference>
<reference evidence="5 6" key="1">
    <citation type="submission" date="2018-03" db="EMBL/GenBank/DDBJ databases">
        <authorList>
            <person name="Gully D."/>
        </authorList>
    </citation>
    <scope>NUCLEOTIDE SEQUENCE [LARGE SCALE GENOMIC DNA]</scope>
    <source>
        <strain evidence="5">ORS3257</strain>
    </source>
</reference>
<accession>A0A4V1KW51</accession>
<keyword evidence="1 2" id="KW-0597">Phosphoprotein</keyword>
<keyword evidence="7" id="KW-1185">Reference proteome</keyword>
<dbReference type="SMART" id="SM00448">
    <property type="entry name" value="REC"/>
    <property type="match status" value="1"/>
</dbReference>
<evidence type="ECO:0000313" key="5">
    <source>
        <dbReference type="EMBL" id="SPP95267.1"/>
    </source>
</evidence>
<evidence type="ECO:0000313" key="7">
    <source>
        <dbReference type="Proteomes" id="UP000669317"/>
    </source>
</evidence>
<dbReference type="AlphaFoldDB" id="A0A2U3Q1J0"/>
<evidence type="ECO:0000259" key="3">
    <source>
        <dbReference type="PROSITE" id="PS50110"/>
    </source>
</evidence>